<comment type="caution">
    <text evidence="1">The sequence shown here is derived from an EMBL/GenBank/DDBJ whole genome shotgun (WGS) entry which is preliminary data.</text>
</comment>
<keyword evidence="2" id="KW-1185">Reference proteome</keyword>
<dbReference type="EMBL" id="BPLQ01003906">
    <property type="protein sequence ID" value="GIY04259.1"/>
    <property type="molecule type" value="Genomic_DNA"/>
</dbReference>
<organism evidence="1 2">
    <name type="scientific">Caerostris darwini</name>
    <dbReference type="NCBI Taxonomy" id="1538125"/>
    <lineage>
        <taxon>Eukaryota</taxon>
        <taxon>Metazoa</taxon>
        <taxon>Ecdysozoa</taxon>
        <taxon>Arthropoda</taxon>
        <taxon>Chelicerata</taxon>
        <taxon>Arachnida</taxon>
        <taxon>Araneae</taxon>
        <taxon>Araneomorphae</taxon>
        <taxon>Entelegynae</taxon>
        <taxon>Araneoidea</taxon>
        <taxon>Araneidae</taxon>
        <taxon>Caerostris</taxon>
    </lineage>
</organism>
<name>A0AAV4Q6P3_9ARAC</name>
<dbReference type="AlphaFoldDB" id="A0AAV4Q6P3"/>
<sequence>MFFRRKPRLAATRIPKIHFRLPFYQPFVLSEAHCPLSHHLTGHLRVDNVPHRIHSETFVMLCEERLTSIVKASSHCHAARDRPCPFLLVGRDCSTDDSPLGGGLQCPSGHALSRTFEE</sequence>
<reference evidence="1 2" key="1">
    <citation type="submission" date="2021-06" db="EMBL/GenBank/DDBJ databases">
        <title>Caerostris darwini draft genome.</title>
        <authorList>
            <person name="Kono N."/>
            <person name="Arakawa K."/>
        </authorList>
    </citation>
    <scope>NUCLEOTIDE SEQUENCE [LARGE SCALE GENOMIC DNA]</scope>
</reference>
<evidence type="ECO:0000313" key="2">
    <source>
        <dbReference type="Proteomes" id="UP001054837"/>
    </source>
</evidence>
<accession>A0AAV4Q6P3</accession>
<evidence type="ECO:0000313" key="1">
    <source>
        <dbReference type="EMBL" id="GIY04259.1"/>
    </source>
</evidence>
<dbReference type="Proteomes" id="UP001054837">
    <property type="component" value="Unassembled WGS sequence"/>
</dbReference>
<gene>
    <name evidence="1" type="ORF">CDAR_253771</name>
</gene>
<proteinExistence type="predicted"/>
<protein>
    <submittedName>
        <fullName evidence="1">Uncharacterized protein</fullName>
    </submittedName>
</protein>